<dbReference type="EMBL" id="CP034210">
    <property type="protein sequence ID" value="QBZ66247.1"/>
    <property type="molecule type" value="Genomic_DNA"/>
</dbReference>
<reference evidence="2 3" key="1">
    <citation type="journal article" date="2019" name="Mol. Biol. Evol.">
        <title>Blast fungal genomes show frequent chromosomal changes, gene gains and losses, and effector gene turnover.</title>
        <authorList>
            <person name="Gomez Luciano L.B."/>
            <person name="Jason Tsai I."/>
            <person name="Chuma I."/>
            <person name="Tosa Y."/>
            <person name="Chen Y.H."/>
            <person name="Li J.Y."/>
            <person name="Li M.Y."/>
            <person name="Jade Lu M.Y."/>
            <person name="Nakayashiki H."/>
            <person name="Li W.H."/>
        </authorList>
    </citation>
    <scope>NUCLEOTIDE SEQUENCE [LARGE SCALE GENOMIC DNA]</scope>
    <source>
        <strain evidence="2">MZ5-1-6</strain>
    </source>
</reference>
<organism evidence="2 3">
    <name type="scientific">Pyricularia oryzae</name>
    <name type="common">Rice blast fungus</name>
    <name type="synonym">Magnaporthe oryzae</name>
    <dbReference type="NCBI Taxonomy" id="318829"/>
    <lineage>
        <taxon>Eukaryota</taxon>
        <taxon>Fungi</taxon>
        <taxon>Dikarya</taxon>
        <taxon>Ascomycota</taxon>
        <taxon>Pezizomycotina</taxon>
        <taxon>Sordariomycetes</taxon>
        <taxon>Sordariomycetidae</taxon>
        <taxon>Magnaporthales</taxon>
        <taxon>Pyriculariaceae</taxon>
        <taxon>Pyricularia</taxon>
    </lineage>
</organism>
<accession>A0A4P7NUL5</accession>
<proteinExistence type="predicted"/>
<name>A0A4P7NUL5_PYROR</name>
<evidence type="ECO:0000313" key="2">
    <source>
        <dbReference type="EMBL" id="QBZ66247.1"/>
    </source>
</evidence>
<dbReference type="AlphaFoldDB" id="A0A4P7NUL5"/>
<evidence type="ECO:0000313" key="3">
    <source>
        <dbReference type="Proteomes" id="UP000294847"/>
    </source>
</evidence>
<feature type="region of interest" description="Disordered" evidence="1">
    <location>
        <begin position="1"/>
        <end position="28"/>
    </location>
</feature>
<protein>
    <submittedName>
        <fullName evidence="2">Uncharacterized protein</fullName>
    </submittedName>
</protein>
<dbReference type="Proteomes" id="UP000294847">
    <property type="component" value="Chromosome 7"/>
</dbReference>
<sequence length="79" mass="9151">MHPLSISRRRPDKRPYQHARAPEDADSSRMGYDIKENALQYYEAVECQLLAQVVFLQVITLMAVLAAEQRWGLSMGRWS</sequence>
<evidence type="ECO:0000256" key="1">
    <source>
        <dbReference type="SAM" id="MobiDB-lite"/>
    </source>
</evidence>
<gene>
    <name evidence="2" type="ORF">PoMZ_13220</name>
</gene>